<keyword evidence="4" id="KW-1185">Reference proteome</keyword>
<protein>
    <submittedName>
        <fullName evidence="3">Hypothetical_protein</fullName>
    </submittedName>
</protein>
<accession>A0AA86UL89</accession>
<comment type="caution">
    <text evidence="2">The sequence shown here is derived from an EMBL/GenBank/DDBJ whole genome shotgun (WGS) entry which is preliminary data.</text>
</comment>
<dbReference type="Proteomes" id="UP001642409">
    <property type="component" value="Unassembled WGS sequence"/>
</dbReference>
<evidence type="ECO:0000313" key="4">
    <source>
        <dbReference type="Proteomes" id="UP001642409"/>
    </source>
</evidence>
<evidence type="ECO:0000256" key="1">
    <source>
        <dbReference type="SAM" id="MobiDB-lite"/>
    </source>
</evidence>
<name>A0AA86UL89_9EUKA</name>
<gene>
    <name evidence="2" type="ORF">HINF_LOCUS43337</name>
    <name evidence="3" type="ORF">HINF_LOCUS5525</name>
</gene>
<proteinExistence type="predicted"/>
<sequence length="293" mass="34139">MQCLNQAVNCSSQEVLEAWHSLFGYDSSRSNVRCMTSKQFSTSGLNVQKSGCSRFHYGSILIKQKSAELQHDVSMRFCFETSFTCKTLCVILLYTHKNYTTNFKLYANYQQMYYNQALRFLSILKFQIVCVNQRQLTLAGHANSNSLAQNCNGDELAKCLNFNSNRIFKELETWRCLHGTRRWFHQLMQRYCISLSFVRCVYVHTLTHVFLSVRRQKQTTSFSDQKQNILRPLSHQCSAYPARITNIPSLQTEENTQKTPQRTEVTEDSSTQLLESTHFGRNHKSKNLKRRCV</sequence>
<reference evidence="3 4" key="2">
    <citation type="submission" date="2024-07" db="EMBL/GenBank/DDBJ databases">
        <authorList>
            <person name="Akdeniz Z."/>
        </authorList>
    </citation>
    <scope>NUCLEOTIDE SEQUENCE [LARGE SCALE GENOMIC DNA]</scope>
</reference>
<feature type="region of interest" description="Disordered" evidence="1">
    <location>
        <begin position="250"/>
        <end position="271"/>
    </location>
</feature>
<dbReference type="AlphaFoldDB" id="A0AA86UL89"/>
<dbReference type="EMBL" id="CATOUU010000865">
    <property type="protein sequence ID" value="CAI9955692.1"/>
    <property type="molecule type" value="Genomic_DNA"/>
</dbReference>
<organism evidence="2">
    <name type="scientific">Hexamita inflata</name>
    <dbReference type="NCBI Taxonomy" id="28002"/>
    <lineage>
        <taxon>Eukaryota</taxon>
        <taxon>Metamonada</taxon>
        <taxon>Diplomonadida</taxon>
        <taxon>Hexamitidae</taxon>
        <taxon>Hexamitinae</taxon>
        <taxon>Hexamita</taxon>
    </lineage>
</organism>
<reference evidence="2" key="1">
    <citation type="submission" date="2023-06" db="EMBL/GenBank/DDBJ databases">
        <authorList>
            <person name="Kurt Z."/>
        </authorList>
    </citation>
    <scope>NUCLEOTIDE SEQUENCE</scope>
</reference>
<evidence type="ECO:0000313" key="2">
    <source>
        <dbReference type="EMBL" id="CAI9955692.1"/>
    </source>
</evidence>
<dbReference type="EMBL" id="CAXDID020000010">
    <property type="protein sequence ID" value="CAL5979378.1"/>
    <property type="molecule type" value="Genomic_DNA"/>
</dbReference>
<evidence type="ECO:0000313" key="3">
    <source>
        <dbReference type="EMBL" id="CAL5979378.1"/>
    </source>
</evidence>